<name>A0A1L3FCR2_BRAJP</name>
<dbReference type="OrthoDB" id="5503043at2"/>
<evidence type="ECO:0000313" key="2">
    <source>
        <dbReference type="EMBL" id="APG11086.1"/>
    </source>
</evidence>
<feature type="transmembrane region" description="Helical" evidence="1">
    <location>
        <begin position="21"/>
        <end position="43"/>
    </location>
</feature>
<dbReference type="AlphaFoldDB" id="A0A1L3FCR2"/>
<sequence length="160" mass="17058">MSTARVVSIAIKRKERLMARFNVLVAATSAVCLGMVCVLVLSAETIGKSTPARVEPTLDANIKKITLTPKAAERLGILIDEVRADPSGRLIVPYASVLYDLSGKAWIYISAEPLTFVRGPIEIDTIKGENVYLSDGPPVGTKVLAAGVPQIFGTEVKVGH</sequence>
<keyword evidence="1" id="KW-0812">Transmembrane</keyword>
<accession>A0A1L3FCR2</accession>
<reference evidence="2 3" key="1">
    <citation type="submission" date="2016-11" db="EMBL/GenBank/DDBJ databases">
        <title>Complete Genome Sequence of Bradyrhizobium sp. strain J5, an isolated from soybean nodule in Hokkaido.</title>
        <authorList>
            <person name="Kanehara K."/>
        </authorList>
    </citation>
    <scope>NUCLEOTIDE SEQUENCE [LARGE SCALE GENOMIC DNA]</scope>
    <source>
        <strain evidence="2 3">J5</strain>
    </source>
</reference>
<evidence type="ECO:0000256" key="1">
    <source>
        <dbReference type="SAM" id="Phobius"/>
    </source>
</evidence>
<keyword evidence="1" id="KW-0472">Membrane</keyword>
<keyword evidence="1" id="KW-1133">Transmembrane helix</keyword>
<proteinExistence type="predicted"/>
<protein>
    <submittedName>
        <fullName evidence="2">Uncharacterized protein</fullName>
    </submittedName>
</protein>
<evidence type="ECO:0000313" key="3">
    <source>
        <dbReference type="Proteomes" id="UP000181962"/>
    </source>
</evidence>
<dbReference type="EMBL" id="CP017637">
    <property type="protein sequence ID" value="APG11086.1"/>
    <property type="molecule type" value="Genomic_DNA"/>
</dbReference>
<dbReference type="Proteomes" id="UP000181962">
    <property type="component" value="Chromosome"/>
</dbReference>
<gene>
    <name evidence="2" type="ORF">BKD09_22405</name>
</gene>
<dbReference type="RefSeq" id="WP_071912751.1">
    <property type="nucleotide sequence ID" value="NZ_CP017637.1"/>
</dbReference>
<organism evidence="2 3">
    <name type="scientific">Bradyrhizobium japonicum</name>
    <dbReference type="NCBI Taxonomy" id="375"/>
    <lineage>
        <taxon>Bacteria</taxon>
        <taxon>Pseudomonadati</taxon>
        <taxon>Pseudomonadota</taxon>
        <taxon>Alphaproteobacteria</taxon>
        <taxon>Hyphomicrobiales</taxon>
        <taxon>Nitrobacteraceae</taxon>
        <taxon>Bradyrhizobium</taxon>
    </lineage>
</organism>